<evidence type="ECO:0000256" key="1">
    <source>
        <dbReference type="SAM" id="Phobius"/>
    </source>
</evidence>
<sequence length="127" mass="13848">MIITTVAIISYLTNSYLFTKLKDYSVITAAIIEEFLKTYGGYVLGQILLVHIVFGVVEGFIDIKNNGKMGVFPAIFSLLGHAAFGYITVTVYNLTGNITYGLLSGVFSHVIYNTLVVGVVNNLNNQS</sequence>
<dbReference type="KEGG" id="acae:HYG86_08840"/>
<dbReference type="AlphaFoldDB" id="A0A7G9W860"/>
<dbReference type="RefSeq" id="WP_213168935.1">
    <property type="nucleotide sequence ID" value="NZ_CP058559.1"/>
</dbReference>
<accession>A0A7G9W860</accession>
<dbReference type="EMBL" id="CP058559">
    <property type="protein sequence ID" value="QNO14872.1"/>
    <property type="molecule type" value="Genomic_DNA"/>
</dbReference>
<organism evidence="2 3">
    <name type="scientific">Alkalicella caledoniensis</name>
    <dbReference type="NCBI Taxonomy" id="2731377"/>
    <lineage>
        <taxon>Bacteria</taxon>
        <taxon>Bacillati</taxon>
        <taxon>Bacillota</taxon>
        <taxon>Clostridia</taxon>
        <taxon>Eubacteriales</taxon>
        <taxon>Proteinivoracaceae</taxon>
        <taxon>Alkalicella</taxon>
    </lineage>
</organism>
<feature type="transmembrane region" description="Helical" evidence="1">
    <location>
        <begin position="98"/>
        <end position="120"/>
    </location>
</feature>
<gene>
    <name evidence="2" type="ORF">HYG86_08840</name>
</gene>
<keyword evidence="1" id="KW-1133">Transmembrane helix</keyword>
<evidence type="ECO:0000313" key="2">
    <source>
        <dbReference type="EMBL" id="QNO14872.1"/>
    </source>
</evidence>
<dbReference type="Proteomes" id="UP000516160">
    <property type="component" value="Chromosome"/>
</dbReference>
<evidence type="ECO:0000313" key="3">
    <source>
        <dbReference type="Proteomes" id="UP000516160"/>
    </source>
</evidence>
<keyword evidence="1" id="KW-0812">Transmembrane</keyword>
<reference evidence="2 3" key="1">
    <citation type="submission" date="2020-07" db="EMBL/GenBank/DDBJ databases">
        <title>Alkalicella. sp. LB2 genome.</title>
        <authorList>
            <person name="Postec A."/>
            <person name="Quemeneur M."/>
        </authorList>
    </citation>
    <scope>NUCLEOTIDE SEQUENCE [LARGE SCALE GENOMIC DNA]</scope>
    <source>
        <strain evidence="2 3">LB2</strain>
    </source>
</reference>
<feature type="transmembrane region" description="Helical" evidence="1">
    <location>
        <begin position="39"/>
        <end position="57"/>
    </location>
</feature>
<proteinExistence type="predicted"/>
<evidence type="ECO:0008006" key="4">
    <source>
        <dbReference type="Google" id="ProtNLM"/>
    </source>
</evidence>
<name>A0A7G9W860_ALKCA</name>
<protein>
    <recommendedName>
        <fullName evidence="4">CPBP family intramembrane metalloprotease</fullName>
    </recommendedName>
</protein>
<keyword evidence="3" id="KW-1185">Reference proteome</keyword>
<keyword evidence="1" id="KW-0472">Membrane</keyword>
<feature type="transmembrane region" description="Helical" evidence="1">
    <location>
        <begin position="69"/>
        <end position="92"/>
    </location>
</feature>